<comment type="catalytic activity">
    <reaction evidence="1 4 5">
        <text>[protein]-peptidylproline (omega=180) = [protein]-peptidylproline (omega=0)</text>
        <dbReference type="Rhea" id="RHEA:16237"/>
        <dbReference type="Rhea" id="RHEA-COMP:10747"/>
        <dbReference type="Rhea" id="RHEA-COMP:10748"/>
        <dbReference type="ChEBI" id="CHEBI:83833"/>
        <dbReference type="ChEBI" id="CHEBI:83834"/>
        <dbReference type="EC" id="5.2.1.8"/>
    </reaction>
</comment>
<evidence type="ECO:0000256" key="1">
    <source>
        <dbReference type="ARBA" id="ARBA00000971"/>
    </source>
</evidence>
<gene>
    <name evidence="8" type="ORF">CR103_10225</name>
</gene>
<accession>A0A2G8T1D7</accession>
<feature type="signal peptide" evidence="6">
    <location>
        <begin position="1"/>
        <end position="22"/>
    </location>
</feature>
<keyword evidence="9" id="KW-1185">Reference proteome</keyword>
<dbReference type="GO" id="GO:0003755">
    <property type="term" value="F:peptidyl-prolyl cis-trans isomerase activity"/>
    <property type="evidence" value="ECO:0007669"/>
    <property type="project" value="UniProtKB-UniRule"/>
</dbReference>
<reference evidence="8 9" key="1">
    <citation type="submission" date="2017-10" db="EMBL/GenBank/DDBJ databases">
        <title>Massilia psychrophilum sp. nov., a novel purple-pigmented bacterium isolated from Tianshan glacier, Xinjiang Municipality, China.</title>
        <authorList>
            <person name="Wang H."/>
        </authorList>
    </citation>
    <scope>NUCLEOTIDE SEQUENCE [LARGE SCALE GENOMIC DNA]</scope>
    <source>
        <strain evidence="8 9">JCM 30813</strain>
    </source>
</reference>
<dbReference type="PANTHER" id="PTHR10516">
    <property type="entry name" value="PEPTIDYL-PROLYL CIS-TRANS ISOMERASE"/>
    <property type="match status" value="1"/>
</dbReference>
<sequence>MKLKLSVVAFVAVLGMSAALTACGGSSGTSAVAPTVAVAGTTATVKYAGFLYSASAADTKGAKFDGGQFDFKLGSGTVIPGFDQAVTGMRPGEKKTVKIASNLAYGASPPPNSIIPANADLVFDIELVSLK</sequence>
<feature type="chain" id="PRO_5013701468" description="Peptidyl-prolyl cis-trans isomerase" evidence="6">
    <location>
        <begin position="23"/>
        <end position="131"/>
    </location>
</feature>
<evidence type="ECO:0000256" key="2">
    <source>
        <dbReference type="ARBA" id="ARBA00023110"/>
    </source>
</evidence>
<dbReference type="PANTHER" id="PTHR10516:SF443">
    <property type="entry name" value="FK506-BINDING PROTEIN 59-RELATED"/>
    <property type="match status" value="1"/>
</dbReference>
<keyword evidence="2 4" id="KW-0697">Rotamase</keyword>
<evidence type="ECO:0000256" key="6">
    <source>
        <dbReference type="SAM" id="SignalP"/>
    </source>
</evidence>
<comment type="caution">
    <text evidence="8">The sequence shown here is derived from an EMBL/GenBank/DDBJ whole genome shotgun (WGS) entry which is preliminary data.</text>
</comment>
<name>A0A2G8T1D7_9BURK</name>
<evidence type="ECO:0000313" key="9">
    <source>
        <dbReference type="Proteomes" id="UP000228593"/>
    </source>
</evidence>
<evidence type="ECO:0000259" key="7">
    <source>
        <dbReference type="PROSITE" id="PS50059"/>
    </source>
</evidence>
<evidence type="ECO:0000256" key="5">
    <source>
        <dbReference type="RuleBase" id="RU003915"/>
    </source>
</evidence>
<dbReference type="PROSITE" id="PS50059">
    <property type="entry name" value="FKBP_PPIASE"/>
    <property type="match status" value="1"/>
</dbReference>
<dbReference type="PROSITE" id="PS51257">
    <property type="entry name" value="PROKAR_LIPOPROTEIN"/>
    <property type="match status" value="1"/>
</dbReference>
<dbReference type="EMBL" id="PDOB01000013">
    <property type="protein sequence ID" value="PIL39865.1"/>
    <property type="molecule type" value="Genomic_DNA"/>
</dbReference>
<dbReference type="OrthoDB" id="280278at2"/>
<dbReference type="SUPFAM" id="SSF54534">
    <property type="entry name" value="FKBP-like"/>
    <property type="match status" value="1"/>
</dbReference>
<comment type="similarity">
    <text evidence="5">Belongs to the FKBP-type PPIase family.</text>
</comment>
<feature type="domain" description="PPIase FKBP-type" evidence="7">
    <location>
        <begin position="40"/>
        <end position="131"/>
    </location>
</feature>
<dbReference type="Pfam" id="PF00254">
    <property type="entry name" value="FKBP_C"/>
    <property type="match status" value="1"/>
</dbReference>
<evidence type="ECO:0000256" key="4">
    <source>
        <dbReference type="PROSITE-ProRule" id="PRU00277"/>
    </source>
</evidence>
<dbReference type="Gene3D" id="3.10.50.40">
    <property type="match status" value="1"/>
</dbReference>
<dbReference type="EC" id="5.2.1.8" evidence="5"/>
<keyword evidence="3 4" id="KW-0413">Isomerase</keyword>
<organism evidence="8 9">
    <name type="scientific">Massilia psychrophila</name>
    <dbReference type="NCBI Taxonomy" id="1603353"/>
    <lineage>
        <taxon>Bacteria</taxon>
        <taxon>Pseudomonadati</taxon>
        <taxon>Pseudomonadota</taxon>
        <taxon>Betaproteobacteria</taxon>
        <taxon>Burkholderiales</taxon>
        <taxon>Oxalobacteraceae</taxon>
        <taxon>Telluria group</taxon>
        <taxon>Massilia</taxon>
    </lineage>
</organism>
<dbReference type="AlphaFoldDB" id="A0A2G8T1D7"/>
<keyword evidence="6" id="KW-0732">Signal</keyword>
<dbReference type="InterPro" id="IPR046357">
    <property type="entry name" value="PPIase_dom_sf"/>
</dbReference>
<protein>
    <recommendedName>
        <fullName evidence="5">Peptidyl-prolyl cis-trans isomerase</fullName>
        <ecNumber evidence="5">5.2.1.8</ecNumber>
    </recommendedName>
</protein>
<evidence type="ECO:0000313" key="8">
    <source>
        <dbReference type="EMBL" id="PIL39865.1"/>
    </source>
</evidence>
<dbReference type="RefSeq" id="WP_099915893.1">
    <property type="nucleotide sequence ID" value="NZ_BMHS01000016.1"/>
</dbReference>
<evidence type="ECO:0000256" key="3">
    <source>
        <dbReference type="ARBA" id="ARBA00023235"/>
    </source>
</evidence>
<dbReference type="InterPro" id="IPR050689">
    <property type="entry name" value="FKBP-type_PPIase"/>
</dbReference>
<dbReference type="InterPro" id="IPR001179">
    <property type="entry name" value="PPIase_FKBP_dom"/>
</dbReference>
<proteinExistence type="inferred from homology"/>
<dbReference type="Proteomes" id="UP000228593">
    <property type="component" value="Unassembled WGS sequence"/>
</dbReference>